<organism evidence="2 3">
    <name type="scientific">Caenorhabditis japonica</name>
    <dbReference type="NCBI Taxonomy" id="281687"/>
    <lineage>
        <taxon>Eukaryota</taxon>
        <taxon>Metazoa</taxon>
        <taxon>Ecdysozoa</taxon>
        <taxon>Nematoda</taxon>
        <taxon>Chromadorea</taxon>
        <taxon>Rhabditida</taxon>
        <taxon>Rhabditina</taxon>
        <taxon>Rhabditomorpha</taxon>
        <taxon>Rhabditoidea</taxon>
        <taxon>Rhabditidae</taxon>
        <taxon>Peloderinae</taxon>
        <taxon>Caenorhabditis</taxon>
    </lineage>
</organism>
<dbReference type="GO" id="GO:0010824">
    <property type="term" value="P:regulation of centrosome duplication"/>
    <property type="evidence" value="ECO:0007669"/>
    <property type="project" value="EnsemblMetazoa"/>
</dbReference>
<name>A0A8R1DH26_CAEJA</name>
<feature type="compositionally biased region" description="Polar residues" evidence="1">
    <location>
        <begin position="465"/>
        <end position="477"/>
    </location>
</feature>
<feature type="region of interest" description="Disordered" evidence="1">
    <location>
        <begin position="458"/>
        <end position="507"/>
    </location>
</feature>
<reference evidence="2" key="2">
    <citation type="submission" date="2022-06" db="UniProtKB">
        <authorList>
            <consortium name="EnsemblMetazoa"/>
        </authorList>
    </citation>
    <scope>IDENTIFICATION</scope>
    <source>
        <strain evidence="2">DF5081</strain>
    </source>
</reference>
<feature type="region of interest" description="Disordered" evidence="1">
    <location>
        <begin position="641"/>
        <end position="703"/>
    </location>
</feature>
<accession>A0A8R1DH26</accession>
<feature type="compositionally biased region" description="Low complexity" evidence="1">
    <location>
        <begin position="652"/>
        <end position="665"/>
    </location>
</feature>
<dbReference type="EnsemblMetazoa" id="CJA02377.1">
    <property type="protein sequence ID" value="CJA02377.1"/>
    <property type="gene ID" value="WBGene00121581"/>
</dbReference>
<proteinExistence type="predicted"/>
<protein>
    <submittedName>
        <fullName evidence="2">Uncharacterized protein</fullName>
    </submittedName>
</protein>
<sequence length="703" mass="80697">MMNCDESHPDISLVKDLPIRNPTSSEDGAPVKVTLIPENTPDVTIIKNNQREPMRKKMSEDIIYEDGLPNDEEEDVEYKVIFEDKPDEDGNDVEIDVRGVKYKIPFAIECHLCNEMMNLCLRRTRYRGQTRDYPAYRCNRKGCQTFRSIRKVFHNCVVDSSDKTNQKMVYQPTPEVPKVQNRRAEFSEDDNDEFVIQRVYLPKPDRKNFDPSIKSLSVTDRVRRANQERAVVFSEFSDQLRRDIAANKRVRVRKQMNDEEEQQGTLFYISKELNPQEIVELQDAVIKALISLRKIPPPMTMLDLPLFANCPYSKKRLEAGLESPKLREVFWNTVTNAPQPPLPPGFIRRKDDTLIYKDPKPYVVPEILQENSPHKQAVDMINYHQRKNEQDAKRMERRHTEKKIRTWASLKREFDMAETDDCPTSKLAKYDSMGSSRKEHQVTLQEIIVKMEGDSNGRLTGKIRASNSERNGESMQWINDRGSPDTPETEELTKKSETLNDHSTSFNNDRRSKALQDMMKNLSNPSLLPNSPIMRAFPPSDQLKNGPSTTPSMFLDPFNNNQPHYPFNPYMNSYQMAPAVNGIYQSRDPNDDHYMSIGASEVVHTEPSLIPFTYIHPDSGVRLTDPSDYLTTFVPSPITKAPPPINFPADISRCSSSEPSTSSSSSHEENNQEATNGGDVAEEESKQTIVDKFMKFDPPSIEE</sequence>
<feature type="region of interest" description="Disordered" evidence="1">
    <location>
        <begin position="1"/>
        <end position="29"/>
    </location>
</feature>
<evidence type="ECO:0000256" key="1">
    <source>
        <dbReference type="SAM" id="MobiDB-lite"/>
    </source>
</evidence>
<dbReference type="Proteomes" id="UP000005237">
    <property type="component" value="Unassembled WGS sequence"/>
</dbReference>
<feature type="compositionally biased region" description="Basic and acidic residues" evidence="1">
    <location>
        <begin position="491"/>
        <end position="500"/>
    </location>
</feature>
<keyword evidence="3" id="KW-1185">Reference proteome</keyword>
<reference evidence="3" key="1">
    <citation type="submission" date="2010-08" db="EMBL/GenBank/DDBJ databases">
        <authorList>
            <consortium name="Caenorhabditis japonica Sequencing Consortium"/>
            <person name="Wilson R.K."/>
        </authorList>
    </citation>
    <scope>NUCLEOTIDE SEQUENCE [LARGE SCALE GENOMIC DNA]</scope>
    <source>
        <strain evidence="3">DF5081</strain>
    </source>
</reference>
<evidence type="ECO:0000313" key="2">
    <source>
        <dbReference type="EnsemblMetazoa" id="CJA02377.1"/>
    </source>
</evidence>
<evidence type="ECO:0000313" key="3">
    <source>
        <dbReference type="Proteomes" id="UP000005237"/>
    </source>
</evidence>
<dbReference type="AlphaFoldDB" id="A0A8R1DH26"/>